<accession>A0A3D8VH75</accession>
<name>A0A3D8VH75_9GAMM</name>
<keyword evidence="1" id="KW-0732">Signal</keyword>
<dbReference type="EMBL" id="QTJR01000002">
    <property type="protein sequence ID" value="RDY68717.1"/>
    <property type="molecule type" value="Genomic_DNA"/>
</dbReference>
<sequence>MLRYFARQAVFTLALAISAAVPAAANEIHPNMDATAILDQQRQLRVEVEQRSGRYKDMPATERATLLREQDKVFTLLRDRSAITELPEADRIVVFNSLESISAIVNRAPEEKLVCERTRKIGSNRTETVCMTAAERRARREADAKALGDRNAACLKGGADCL</sequence>
<evidence type="ECO:0000313" key="2">
    <source>
        <dbReference type="EMBL" id="RDY68717.1"/>
    </source>
</evidence>
<protein>
    <recommendedName>
        <fullName evidence="4">Secreted protein</fullName>
    </recommendedName>
</protein>
<feature type="chain" id="PRO_5017769761" description="Secreted protein" evidence="1">
    <location>
        <begin position="24"/>
        <end position="162"/>
    </location>
</feature>
<evidence type="ECO:0008006" key="4">
    <source>
        <dbReference type="Google" id="ProtNLM"/>
    </source>
</evidence>
<feature type="signal peptide" evidence="1">
    <location>
        <begin position="1"/>
        <end position="23"/>
    </location>
</feature>
<keyword evidence="3" id="KW-1185">Reference proteome</keyword>
<gene>
    <name evidence="2" type="ORF">DX912_04255</name>
</gene>
<proteinExistence type="predicted"/>
<evidence type="ECO:0000313" key="3">
    <source>
        <dbReference type="Proteomes" id="UP000256829"/>
    </source>
</evidence>
<dbReference type="Proteomes" id="UP000256829">
    <property type="component" value="Unassembled WGS sequence"/>
</dbReference>
<comment type="caution">
    <text evidence="2">The sequence shown here is derived from an EMBL/GenBank/DDBJ whole genome shotgun (WGS) entry which is preliminary data.</text>
</comment>
<dbReference type="RefSeq" id="WP_115841232.1">
    <property type="nucleotide sequence ID" value="NZ_CP183976.1"/>
</dbReference>
<evidence type="ECO:0000256" key="1">
    <source>
        <dbReference type="SAM" id="SignalP"/>
    </source>
</evidence>
<dbReference type="AlphaFoldDB" id="A0A3D8VH75"/>
<reference evidence="2 3" key="1">
    <citation type="submission" date="2018-08" db="EMBL/GenBank/DDBJ databases">
        <title>Lysobacter soli KCTC 22011, whole genome shotgun sequence.</title>
        <authorList>
            <person name="Zhang X."/>
            <person name="Feng G."/>
            <person name="Zhu H."/>
        </authorList>
    </citation>
    <scope>NUCLEOTIDE SEQUENCE [LARGE SCALE GENOMIC DNA]</scope>
    <source>
        <strain evidence="2 3">KCTC 22011</strain>
    </source>
</reference>
<organism evidence="2 3">
    <name type="scientific">Lysobacter soli</name>
    <dbReference type="NCBI Taxonomy" id="453783"/>
    <lineage>
        <taxon>Bacteria</taxon>
        <taxon>Pseudomonadati</taxon>
        <taxon>Pseudomonadota</taxon>
        <taxon>Gammaproteobacteria</taxon>
        <taxon>Lysobacterales</taxon>
        <taxon>Lysobacteraceae</taxon>
        <taxon>Lysobacter</taxon>
    </lineage>
</organism>